<evidence type="ECO:0000256" key="7">
    <source>
        <dbReference type="SAM" id="Phobius"/>
    </source>
</evidence>
<keyword evidence="4" id="KW-0067">ATP-binding</keyword>
<evidence type="ECO:0000259" key="8">
    <source>
        <dbReference type="PROSITE" id="PS50929"/>
    </source>
</evidence>
<accession>A0A8B7ZJR6</accession>
<proteinExistence type="predicted"/>
<keyword evidence="9" id="KW-1185">Reference proteome</keyword>
<keyword evidence="6 7" id="KW-0472">Membrane</keyword>
<evidence type="ECO:0000313" key="9">
    <source>
        <dbReference type="Proteomes" id="UP000694845"/>
    </source>
</evidence>
<dbReference type="GO" id="GO:0140359">
    <property type="term" value="F:ABC-type transporter activity"/>
    <property type="evidence" value="ECO:0007669"/>
    <property type="project" value="InterPro"/>
</dbReference>
<dbReference type="AlphaFoldDB" id="A0A8B7ZJR6"/>
<evidence type="ECO:0000256" key="2">
    <source>
        <dbReference type="ARBA" id="ARBA00022692"/>
    </source>
</evidence>
<feature type="transmembrane region" description="Helical" evidence="7">
    <location>
        <begin position="62"/>
        <end position="85"/>
    </location>
</feature>
<dbReference type="InterPro" id="IPR011527">
    <property type="entry name" value="ABC1_TM_dom"/>
</dbReference>
<dbReference type="Gene3D" id="1.20.1560.10">
    <property type="entry name" value="ABC transporter type 1, transmembrane domain"/>
    <property type="match status" value="1"/>
</dbReference>
<evidence type="ECO:0000256" key="6">
    <source>
        <dbReference type="ARBA" id="ARBA00023136"/>
    </source>
</evidence>
<keyword evidence="5 7" id="KW-1133">Transmembrane helix</keyword>
<evidence type="ECO:0000313" key="10">
    <source>
        <dbReference type="RefSeq" id="XP_022103541.1"/>
    </source>
</evidence>
<feature type="domain" description="ABC transmembrane type-1" evidence="8">
    <location>
        <begin position="1"/>
        <end position="127"/>
    </location>
</feature>
<protein>
    <submittedName>
        <fullName evidence="10">ATP-binding cassette sub-family C member 9-like</fullName>
    </submittedName>
</protein>
<keyword evidence="3" id="KW-0547">Nucleotide-binding</keyword>
<evidence type="ECO:0000256" key="1">
    <source>
        <dbReference type="ARBA" id="ARBA00022448"/>
    </source>
</evidence>
<gene>
    <name evidence="10" type="primary">LOC110986183</name>
</gene>
<reference evidence="10" key="1">
    <citation type="submission" date="2025-08" db="UniProtKB">
        <authorList>
            <consortium name="RefSeq"/>
        </authorList>
    </citation>
    <scope>IDENTIFICATION</scope>
</reference>
<feature type="transmembrane region" description="Helical" evidence="7">
    <location>
        <begin position="105"/>
        <end position="130"/>
    </location>
</feature>
<evidence type="ECO:0000256" key="5">
    <source>
        <dbReference type="ARBA" id="ARBA00022989"/>
    </source>
</evidence>
<dbReference type="GO" id="GO:0016020">
    <property type="term" value="C:membrane"/>
    <property type="evidence" value="ECO:0007669"/>
    <property type="project" value="InterPro"/>
</dbReference>
<dbReference type="Proteomes" id="UP000694845">
    <property type="component" value="Unplaced"/>
</dbReference>
<dbReference type="PANTHER" id="PTHR24223">
    <property type="entry name" value="ATP-BINDING CASSETTE SUB-FAMILY C"/>
    <property type="match status" value="1"/>
</dbReference>
<dbReference type="PANTHER" id="PTHR24223:SF461">
    <property type="entry name" value="ATP-BINDING CASSETTE SUB-FAMILY C MEMBER SUR"/>
    <property type="match status" value="1"/>
</dbReference>
<name>A0A8B7ZJR6_ACAPL</name>
<dbReference type="RefSeq" id="XP_022103541.1">
    <property type="nucleotide sequence ID" value="XM_022247849.1"/>
</dbReference>
<dbReference type="SUPFAM" id="SSF90123">
    <property type="entry name" value="ABC transporter transmembrane region"/>
    <property type="match status" value="1"/>
</dbReference>
<dbReference type="Pfam" id="PF00664">
    <property type="entry name" value="ABC_membrane"/>
    <property type="match status" value="1"/>
</dbReference>
<dbReference type="InterPro" id="IPR050173">
    <property type="entry name" value="ABC_transporter_C-like"/>
</dbReference>
<evidence type="ECO:0000256" key="4">
    <source>
        <dbReference type="ARBA" id="ARBA00022840"/>
    </source>
</evidence>
<keyword evidence="2 7" id="KW-0812">Transmembrane</keyword>
<evidence type="ECO:0000256" key="3">
    <source>
        <dbReference type="ARBA" id="ARBA00022741"/>
    </source>
</evidence>
<dbReference type="GO" id="GO:0005524">
    <property type="term" value="F:ATP binding"/>
    <property type="evidence" value="ECO:0007669"/>
    <property type="project" value="UniProtKB-KW"/>
</dbReference>
<dbReference type="OMA" id="SAHIFCS"/>
<organism evidence="9 10">
    <name type="scientific">Acanthaster planci</name>
    <name type="common">Crown-of-thorns starfish</name>
    <dbReference type="NCBI Taxonomy" id="133434"/>
    <lineage>
        <taxon>Eukaryota</taxon>
        <taxon>Metazoa</taxon>
        <taxon>Echinodermata</taxon>
        <taxon>Eleutherozoa</taxon>
        <taxon>Asterozoa</taxon>
        <taxon>Asteroidea</taxon>
        <taxon>Valvatacea</taxon>
        <taxon>Valvatida</taxon>
        <taxon>Acanthasteridae</taxon>
        <taxon>Acanthaster</taxon>
    </lineage>
</organism>
<keyword evidence="1" id="KW-0813">Transport</keyword>
<dbReference type="GeneID" id="110986183"/>
<dbReference type="KEGG" id="aplc:110986183"/>
<dbReference type="InterPro" id="IPR036640">
    <property type="entry name" value="ABC1_TM_sf"/>
</dbReference>
<dbReference type="PROSITE" id="PS50929">
    <property type="entry name" value="ABC_TM1F"/>
    <property type="match status" value="1"/>
</dbReference>
<sequence length="225" mass="24554">MKVAQVMTRQRKNILGCSDQRLKQSNELLQGIKLLKLYAWEFLYCNSIEDVRKKELAVLRKINFALVVTMLLTNGTPILVTLVAFGTYTPLTGLPLTPDMTFSSLALFNQLALPLFILPMSLSMVVSAIVSTKRLRKFLLAPEVEGKEPGEMGEGQKPSKDAVVKFRKPGEVAISTTFSKYITIGIQTDDDTEPINNGDVIIDSNGNAGKTGAVNGGFTAPDEGN</sequence>
<dbReference type="OrthoDB" id="1726658at2759"/>